<dbReference type="SUPFAM" id="SSF46689">
    <property type="entry name" value="Homeodomain-like"/>
    <property type="match status" value="1"/>
</dbReference>
<dbReference type="Gene3D" id="1.10.10.60">
    <property type="entry name" value="Homeodomain-like"/>
    <property type="match status" value="1"/>
</dbReference>
<dbReference type="EMBL" id="JABFCT010000007">
    <property type="protein sequence ID" value="KAF5874647.1"/>
    <property type="molecule type" value="Genomic_DNA"/>
</dbReference>
<comment type="caution">
    <text evidence="5">The sequence shown here is derived from an EMBL/GenBank/DDBJ whole genome shotgun (WGS) entry which is preliminary data.</text>
</comment>
<dbReference type="SMART" id="SM00389">
    <property type="entry name" value="HOX"/>
    <property type="match status" value="1"/>
</dbReference>
<feature type="domain" description="Homeobox" evidence="4">
    <location>
        <begin position="514"/>
        <end position="565"/>
    </location>
</feature>
<keyword evidence="1" id="KW-0539">Nucleus</keyword>
<accession>A0A8H6AW06</accession>
<dbReference type="GeneID" id="59258751"/>
<dbReference type="InterPro" id="IPR001356">
    <property type="entry name" value="HD"/>
</dbReference>
<keyword evidence="1" id="KW-0238">DNA-binding</keyword>
<evidence type="ECO:0000313" key="5">
    <source>
        <dbReference type="EMBL" id="KAF5874647.1"/>
    </source>
</evidence>
<dbReference type="GO" id="GO:0005634">
    <property type="term" value="C:nucleus"/>
    <property type="evidence" value="ECO:0007669"/>
    <property type="project" value="UniProtKB-SubCell"/>
</dbReference>
<feature type="region of interest" description="Disordered" evidence="3">
    <location>
        <begin position="411"/>
        <end position="451"/>
    </location>
</feature>
<dbReference type="Proteomes" id="UP000531561">
    <property type="component" value="Unassembled WGS sequence"/>
</dbReference>
<feature type="coiled-coil region" evidence="2">
    <location>
        <begin position="667"/>
        <end position="721"/>
    </location>
</feature>
<keyword evidence="2" id="KW-0175">Coiled coil</keyword>
<dbReference type="PROSITE" id="PS50071">
    <property type="entry name" value="HOMEOBOX_2"/>
    <property type="match status" value="1"/>
</dbReference>
<gene>
    <name evidence="5" type="ORF">Bfra_004660</name>
</gene>
<dbReference type="AlphaFoldDB" id="A0A8H6AW06"/>
<feature type="compositionally biased region" description="Acidic residues" evidence="3">
    <location>
        <begin position="428"/>
        <end position="446"/>
    </location>
</feature>
<feature type="DNA-binding region" description="Homeobox" evidence="1">
    <location>
        <begin position="516"/>
        <end position="566"/>
    </location>
</feature>
<evidence type="ECO:0000313" key="6">
    <source>
        <dbReference type="Proteomes" id="UP000531561"/>
    </source>
</evidence>
<keyword evidence="1" id="KW-0371">Homeobox</keyword>
<evidence type="ECO:0000256" key="2">
    <source>
        <dbReference type="SAM" id="Coils"/>
    </source>
</evidence>
<organism evidence="5 6">
    <name type="scientific">Botrytis fragariae</name>
    <dbReference type="NCBI Taxonomy" id="1964551"/>
    <lineage>
        <taxon>Eukaryota</taxon>
        <taxon>Fungi</taxon>
        <taxon>Dikarya</taxon>
        <taxon>Ascomycota</taxon>
        <taxon>Pezizomycotina</taxon>
        <taxon>Leotiomycetes</taxon>
        <taxon>Helotiales</taxon>
        <taxon>Sclerotiniaceae</taxon>
        <taxon>Botrytis</taxon>
    </lineage>
</organism>
<sequence>MLSAQPKVYKEPERNTFRNIFGENEEDYETPLERLRNSNTPFAVKYETKPKSELRIRIEELRKQLLAVIDTSFKNPRERAISAKERDRLLRSIERLEAQEKREKDNALRATGNLPEPISEFEKRQQRKESELVKNALAGKEKAKFLIKRPFRPLDDDPDGETRKMLGLPLRRRKLKKTGKWAGELCYVVPELRYKDYGVETLKEILLCGADEEQEGWLGKWFSRLDMNNTTGGPVRGSAKKRIRSNGSGCIISVITEARRMKQSPKSKRREVFSTVQETSTSRQLKSLIEVTEIEQRSLQAEIYDHLAKSREEKLVAQSQRRVFGEKKQIIYNLKEALKLSHRIHPAMVKAKKWQSEEVAMLKEICSRQEHVHKGGQHNPFWEKVADELILYGFDRQAHAIYFKWMRLNQPPKPKSSKKGPPSPWDCSDTEDEERGEEEIEDYEGEADTKSDILLQIGSRDDTSKPWATGSNWSDEETCHAAPWHSIPESSTEEYFQQNNSKAETDLGDVQAQVSSQQHDLLTIEYAKYNHLDNPVVNKLIEDTGLSREQIKLWYRNQRAIDAKEADLQKEVKSRTEKELSAPILDEPEIQSMGLKRYRVSDIGYHRQEEEEPAKRDKPETFGCRSIIPESNESSANDVAISSIGVQQSFLKPATQRNIPESTSDVITVMKANRELEQQKVHAAEEEYKQLELAIIAHNKRADLELKAANAKERELTVQREIREKATKRIAMIESFLDDY</sequence>
<evidence type="ECO:0000256" key="3">
    <source>
        <dbReference type="SAM" id="MobiDB-lite"/>
    </source>
</evidence>
<name>A0A8H6AW06_9HELO</name>
<evidence type="ECO:0000259" key="4">
    <source>
        <dbReference type="PROSITE" id="PS50071"/>
    </source>
</evidence>
<dbReference type="RefSeq" id="XP_037193593.1">
    <property type="nucleotide sequence ID" value="XM_037335059.1"/>
</dbReference>
<evidence type="ECO:0000256" key="1">
    <source>
        <dbReference type="PROSITE-ProRule" id="PRU00108"/>
    </source>
</evidence>
<proteinExistence type="predicted"/>
<dbReference type="InterPro" id="IPR009057">
    <property type="entry name" value="Homeodomain-like_sf"/>
</dbReference>
<protein>
    <recommendedName>
        <fullName evidence="4">Homeobox domain-containing protein</fullName>
    </recommendedName>
</protein>
<reference evidence="5 6" key="1">
    <citation type="journal article" date="2020" name="Phytopathology">
        <title>A high-quality genome resource of Botrytis fragariae, a new and rapidly spreading fungal pathogen causing strawberry gray mold in the U.S.A.</title>
        <authorList>
            <person name="Wu Y."/>
            <person name="Saski C.A."/>
            <person name="Schnabel G."/>
            <person name="Xiao S."/>
            <person name="Hu M."/>
        </authorList>
    </citation>
    <scope>NUCLEOTIDE SEQUENCE [LARGE SCALE GENOMIC DNA]</scope>
    <source>
        <strain evidence="5 6">BVB16</strain>
    </source>
</reference>
<keyword evidence="6" id="KW-1185">Reference proteome</keyword>
<feature type="coiled-coil region" evidence="2">
    <location>
        <begin position="51"/>
        <end position="113"/>
    </location>
</feature>
<comment type="subcellular location">
    <subcellularLocation>
        <location evidence="1">Nucleus</location>
    </subcellularLocation>
</comment>
<dbReference type="OrthoDB" id="3507418at2759"/>
<dbReference type="GO" id="GO:0003677">
    <property type="term" value="F:DNA binding"/>
    <property type="evidence" value="ECO:0007669"/>
    <property type="project" value="UniProtKB-UniRule"/>
</dbReference>